<keyword evidence="1" id="KW-0812">Transmembrane</keyword>
<accession>A0ABW1CSW0</accession>
<sequence>MRHTESNLRTLLEQHATGEEPVPHLDAIIRRGRRTRRTRRALSVGAALTVAATAVFLTGPILTDRSVVAAQPPSSAQVEAPPELPESFPVVLGAERFSLSLIHSQRFNTTGAGKTVTFTPTSVSTGYKVVCGDPRAWVVVSTSLKGGERGGTSGRCGDGVGGHHDRLSAPSGWLKGRQAIQVWVFPPDAPVVKVAEELGRCRQFTKSATCDEKAAGATLSRRDVLERLSAEVGERSGEWAVGVYDHPAAETPATFGPVQSTP</sequence>
<proteinExistence type="predicted"/>
<feature type="transmembrane region" description="Helical" evidence="1">
    <location>
        <begin position="41"/>
        <end position="62"/>
    </location>
</feature>
<reference evidence="3" key="1">
    <citation type="journal article" date="2019" name="Int. J. Syst. Evol. Microbiol.">
        <title>The Global Catalogue of Microorganisms (GCM) 10K type strain sequencing project: providing services to taxonomists for standard genome sequencing and annotation.</title>
        <authorList>
            <consortium name="The Broad Institute Genomics Platform"/>
            <consortium name="The Broad Institute Genome Sequencing Center for Infectious Disease"/>
            <person name="Wu L."/>
            <person name="Ma J."/>
        </authorList>
    </citation>
    <scope>NUCLEOTIDE SEQUENCE [LARGE SCALE GENOMIC DNA]</scope>
    <source>
        <strain evidence="3">CCUG 53903</strain>
    </source>
</reference>
<keyword evidence="3" id="KW-1185">Reference proteome</keyword>
<name>A0ABW1CSW0_9ACTN</name>
<comment type="caution">
    <text evidence="2">The sequence shown here is derived from an EMBL/GenBank/DDBJ whole genome shotgun (WGS) entry which is preliminary data.</text>
</comment>
<evidence type="ECO:0000256" key="1">
    <source>
        <dbReference type="SAM" id="Phobius"/>
    </source>
</evidence>
<dbReference type="RefSeq" id="WP_379518195.1">
    <property type="nucleotide sequence ID" value="NZ_JBHSPA010000039.1"/>
</dbReference>
<evidence type="ECO:0000313" key="2">
    <source>
        <dbReference type="EMBL" id="MFC5828692.1"/>
    </source>
</evidence>
<keyword evidence="1" id="KW-0472">Membrane</keyword>
<keyword evidence="1" id="KW-1133">Transmembrane helix</keyword>
<gene>
    <name evidence="2" type="ORF">ACFPZ3_32900</name>
</gene>
<protein>
    <submittedName>
        <fullName evidence="2">Uncharacterized protein</fullName>
    </submittedName>
</protein>
<dbReference type="Proteomes" id="UP001596058">
    <property type="component" value="Unassembled WGS sequence"/>
</dbReference>
<dbReference type="EMBL" id="JBHSPA010000039">
    <property type="protein sequence ID" value="MFC5828692.1"/>
    <property type="molecule type" value="Genomic_DNA"/>
</dbReference>
<organism evidence="2 3">
    <name type="scientific">Nonomuraea insulae</name>
    <dbReference type="NCBI Taxonomy" id="1616787"/>
    <lineage>
        <taxon>Bacteria</taxon>
        <taxon>Bacillati</taxon>
        <taxon>Actinomycetota</taxon>
        <taxon>Actinomycetes</taxon>
        <taxon>Streptosporangiales</taxon>
        <taxon>Streptosporangiaceae</taxon>
        <taxon>Nonomuraea</taxon>
    </lineage>
</organism>
<evidence type="ECO:0000313" key="3">
    <source>
        <dbReference type="Proteomes" id="UP001596058"/>
    </source>
</evidence>